<proteinExistence type="predicted"/>
<feature type="region of interest" description="Disordered" evidence="1">
    <location>
        <begin position="574"/>
        <end position="616"/>
    </location>
</feature>
<feature type="compositionally biased region" description="Basic residues" evidence="1">
    <location>
        <begin position="159"/>
        <end position="170"/>
    </location>
</feature>
<organism evidence="3 4">
    <name type="scientific">Trichocladium antarcticum</name>
    <dbReference type="NCBI Taxonomy" id="1450529"/>
    <lineage>
        <taxon>Eukaryota</taxon>
        <taxon>Fungi</taxon>
        <taxon>Dikarya</taxon>
        <taxon>Ascomycota</taxon>
        <taxon>Pezizomycotina</taxon>
        <taxon>Sordariomycetes</taxon>
        <taxon>Sordariomycetidae</taxon>
        <taxon>Sordariales</taxon>
        <taxon>Chaetomiaceae</taxon>
        <taxon>Trichocladium</taxon>
    </lineage>
</organism>
<feature type="compositionally biased region" description="Basic and acidic residues" evidence="1">
    <location>
        <begin position="416"/>
        <end position="434"/>
    </location>
</feature>
<reference evidence="3" key="2">
    <citation type="submission" date="2023-05" db="EMBL/GenBank/DDBJ databases">
        <authorList>
            <consortium name="Lawrence Berkeley National Laboratory"/>
            <person name="Steindorff A."/>
            <person name="Hensen N."/>
            <person name="Bonometti L."/>
            <person name="Westerberg I."/>
            <person name="Brannstrom I.O."/>
            <person name="Guillou S."/>
            <person name="Cros-Aarteil S."/>
            <person name="Calhoun S."/>
            <person name="Haridas S."/>
            <person name="Kuo A."/>
            <person name="Mondo S."/>
            <person name="Pangilinan J."/>
            <person name="Riley R."/>
            <person name="Labutti K."/>
            <person name="Andreopoulos B."/>
            <person name="Lipzen A."/>
            <person name="Chen C."/>
            <person name="Yanf M."/>
            <person name="Daum C."/>
            <person name="Ng V."/>
            <person name="Clum A."/>
            <person name="Ohm R."/>
            <person name="Martin F."/>
            <person name="Silar P."/>
            <person name="Natvig D."/>
            <person name="Lalanne C."/>
            <person name="Gautier V."/>
            <person name="Ament-Velasquez S.L."/>
            <person name="Kruys A."/>
            <person name="Hutchinson M.I."/>
            <person name="Powell A.J."/>
            <person name="Barry K."/>
            <person name="Miller A.N."/>
            <person name="Grigoriev I.V."/>
            <person name="Debuchy R."/>
            <person name="Gladieux P."/>
            <person name="Thoren M.H."/>
            <person name="Johannesson H."/>
        </authorList>
    </citation>
    <scope>NUCLEOTIDE SEQUENCE</scope>
    <source>
        <strain evidence="3">CBS 123565</strain>
    </source>
</reference>
<dbReference type="AlphaFoldDB" id="A0AAN6ZBM5"/>
<evidence type="ECO:0000313" key="4">
    <source>
        <dbReference type="Proteomes" id="UP001304895"/>
    </source>
</evidence>
<feature type="compositionally biased region" description="Acidic residues" evidence="1">
    <location>
        <begin position="322"/>
        <end position="331"/>
    </location>
</feature>
<evidence type="ECO:0000256" key="1">
    <source>
        <dbReference type="SAM" id="MobiDB-lite"/>
    </source>
</evidence>
<feature type="compositionally biased region" description="Basic and acidic residues" evidence="1">
    <location>
        <begin position="574"/>
        <end position="598"/>
    </location>
</feature>
<comment type="caution">
    <text evidence="3">The sequence shown here is derived from an EMBL/GenBank/DDBJ whole genome shotgun (WGS) entry which is preliminary data.</text>
</comment>
<feature type="compositionally biased region" description="Low complexity" evidence="1">
    <location>
        <begin position="29"/>
        <end position="60"/>
    </location>
</feature>
<dbReference type="PROSITE" id="PS50812">
    <property type="entry name" value="PWWP"/>
    <property type="match status" value="1"/>
</dbReference>
<dbReference type="InterPro" id="IPR000313">
    <property type="entry name" value="PWWP_dom"/>
</dbReference>
<accession>A0AAN6ZBM5</accession>
<dbReference type="PANTHER" id="PTHR22910">
    <property type="entry name" value="PROTEIN MGARP"/>
    <property type="match status" value="1"/>
</dbReference>
<dbReference type="PANTHER" id="PTHR22910:SF6">
    <property type="entry name" value="PROTEIN MGARP"/>
    <property type="match status" value="1"/>
</dbReference>
<feature type="region of interest" description="Disordered" evidence="1">
    <location>
        <begin position="305"/>
        <end position="434"/>
    </location>
</feature>
<dbReference type="Gene3D" id="2.30.30.140">
    <property type="match status" value="1"/>
</dbReference>
<sequence length="616" mass="65890">MSGDNEHNVATAEGAPPAVETKQAATTVAPVEASKEAPAAEAQADAAEPESAAEPAPAAKTSEESDGGAKKPAEKDTKMAEEKTDVEMADAAAPAEPTPDAADAADAAHAAHAAHATETAAPEQPGQAADAAPDATAADTDKSKSKHRKSIGGGESKGRKLNRKASKPRILHLDAQPGDHYYVKLKGHPQWPVIICDEDMLPASLLKSRPVTAKRADGTYREDFADGARKAADRTFPVMYLHTNEFGWVPNTDLIELDPKTVLDVKMDKMKKALQAAHHLAAKSHPLSHYKEVLQSYQEDLIEQEKARAAEEATATSKALNDDGEDFEMEDAPTGLETPAKSKKAKKRKAEDSVETPQRSESVKKPKIKLTTSATPKAANGAAASPKSAKAAQPKSAKSKAKKAKNAEEEEEEEAVVEKEDVAAKEPELSPEDRRVRKEKEVLFLRHKLQKGLLTRDQEPKEDEMKLMADYVTKLEAFPDLEVSIIRATKINKVLKAVLKLDTIPREDEFKFKPRSQVLLDKWNKLLAVDGTPAEVVNGTAPGTKSGARANGAKEKNEAAAAAAAEVVKAKAEAKAEAKVEAAEESREEPKETAKPDEAPAAVEKGAGAEEVRSGP</sequence>
<protein>
    <recommendedName>
        <fullName evidence="2">PWWP domain-containing protein</fullName>
    </recommendedName>
</protein>
<dbReference type="InterPro" id="IPR026093">
    <property type="entry name" value="MGARP"/>
</dbReference>
<feature type="compositionally biased region" description="Low complexity" evidence="1">
    <location>
        <begin position="89"/>
        <end position="138"/>
    </location>
</feature>
<feature type="compositionally biased region" description="Basic and acidic residues" evidence="1">
    <location>
        <begin position="607"/>
        <end position="616"/>
    </location>
</feature>
<evidence type="ECO:0000313" key="3">
    <source>
        <dbReference type="EMBL" id="KAK4131873.1"/>
    </source>
</evidence>
<gene>
    <name evidence="3" type="ORF">BT67DRAFT_137269</name>
</gene>
<evidence type="ECO:0000259" key="2">
    <source>
        <dbReference type="PROSITE" id="PS50812"/>
    </source>
</evidence>
<name>A0AAN6ZBM5_9PEZI</name>
<dbReference type="SUPFAM" id="SSF63748">
    <property type="entry name" value="Tudor/PWWP/MBT"/>
    <property type="match status" value="1"/>
</dbReference>
<feature type="compositionally biased region" description="Basic and acidic residues" evidence="1">
    <location>
        <begin position="61"/>
        <end position="86"/>
    </location>
</feature>
<dbReference type="Pfam" id="PF00855">
    <property type="entry name" value="PWWP"/>
    <property type="match status" value="1"/>
</dbReference>
<dbReference type="GO" id="GO:0005739">
    <property type="term" value="C:mitochondrion"/>
    <property type="evidence" value="ECO:0007669"/>
    <property type="project" value="InterPro"/>
</dbReference>
<feature type="compositionally biased region" description="Low complexity" evidence="1">
    <location>
        <begin position="376"/>
        <end position="396"/>
    </location>
</feature>
<feature type="region of interest" description="Disordered" evidence="1">
    <location>
        <begin position="1"/>
        <end position="171"/>
    </location>
</feature>
<reference evidence="3" key="1">
    <citation type="journal article" date="2023" name="Mol. Phylogenet. Evol.">
        <title>Genome-scale phylogeny and comparative genomics of the fungal order Sordariales.</title>
        <authorList>
            <person name="Hensen N."/>
            <person name="Bonometti L."/>
            <person name="Westerberg I."/>
            <person name="Brannstrom I.O."/>
            <person name="Guillou S."/>
            <person name="Cros-Aarteil S."/>
            <person name="Calhoun S."/>
            <person name="Haridas S."/>
            <person name="Kuo A."/>
            <person name="Mondo S."/>
            <person name="Pangilinan J."/>
            <person name="Riley R."/>
            <person name="LaButti K."/>
            <person name="Andreopoulos B."/>
            <person name="Lipzen A."/>
            <person name="Chen C."/>
            <person name="Yan M."/>
            <person name="Daum C."/>
            <person name="Ng V."/>
            <person name="Clum A."/>
            <person name="Steindorff A."/>
            <person name="Ohm R.A."/>
            <person name="Martin F."/>
            <person name="Silar P."/>
            <person name="Natvig D.O."/>
            <person name="Lalanne C."/>
            <person name="Gautier V."/>
            <person name="Ament-Velasquez S.L."/>
            <person name="Kruys A."/>
            <person name="Hutchinson M.I."/>
            <person name="Powell A.J."/>
            <person name="Barry K."/>
            <person name="Miller A.N."/>
            <person name="Grigoriev I.V."/>
            <person name="Debuchy R."/>
            <person name="Gladieux P."/>
            <person name="Hiltunen Thoren M."/>
            <person name="Johannesson H."/>
        </authorList>
    </citation>
    <scope>NUCLEOTIDE SEQUENCE</scope>
    <source>
        <strain evidence="3">CBS 123565</strain>
    </source>
</reference>
<keyword evidence="4" id="KW-1185">Reference proteome</keyword>
<dbReference type="SMART" id="SM00293">
    <property type="entry name" value="PWWP"/>
    <property type="match status" value="1"/>
</dbReference>
<feature type="domain" description="PWWP" evidence="2">
    <location>
        <begin position="177"/>
        <end position="260"/>
    </location>
</feature>
<dbReference type="Proteomes" id="UP001304895">
    <property type="component" value="Unassembled WGS sequence"/>
</dbReference>
<dbReference type="EMBL" id="MU853421">
    <property type="protein sequence ID" value="KAK4131873.1"/>
    <property type="molecule type" value="Genomic_DNA"/>
</dbReference>